<name>A0ABQ1HZN4_9ALTE</name>
<accession>A0ABQ1HZN4</accession>
<reference evidence="2" key="1">
    <citation type="journal article" date="2019" name="Int. J. Syst. Evol. Microbiol.">
        <title>The Global Catalogue of Microorganisms (GCM) 10K type strain sequencing project: providing services to taxonomists for standard genome sequencing and annotation.</title>
        <authorList>
            <consortium name="The Broad Institute Genomics Platform"/>
            <consortium name="The Broad Institute Genome Sequencing Center for Infectious Disease"/>
            <person name="Wu L."/>
            <person name="Ma J."/>
        </authorList>
    </citation>
    <scope>NUCLEOTIDE SEQUENCE [LARGE SCALE GENOMIC DNA]</scope>
    <source>
        <strain evidence="2">CGMCC 1.10131</strain>
    </source>
</reference>
<dbReference type="EMBL" id="BMDY01000007">
    <property type="protein sequence ID" value="GGB01827.1"/>
    <property type="molecule type" value="Genomic_DNA"/>
</dbReference>
<evidence type="ECO:0008006" key="3">
    <source>
        <dbReference type="Google" id="ProtNLM"/>
    </source>
</evidence>
<comment type="caution">
    <text evidence="1">The sequence shown here is derived from an EMBL/GenBank/DDBJ whole genome shotgun (WGS) entry which is preliminary data.</text>
</comment>
<sequence>MKQQKWLPVLLGALVLWGCNNSEDTSQAEPLVGVYQGVVWSDAQVPMAAQLVLQADASVLLTLWDEREHQSSYLTHSEESQAQFATLNLDCELSAEAAECSNANGNTRLALSSAEAVSLSEYAGRYQTRYNDALYQMVIEADGLISISGESCSSSGELSAVAAAPNLAQLRLADSQCFAVGELNLASLHLDNQALLSLNVQSSELEFPQVWLAL</sequence>
<evidence type="ECO:0000313" key="1">
    <source>
        <dbReference type="EMBL" id="GGB01827.1"/>
    </source>
</evidence>
<proteinExistence type="predicted"/>
<dbReference type="RefSeq" id="WP_055734513.1">
    <property type="nucleotide sequence ID" value="NZ_BMDY01000007.1"/>
</dbReference>
<dbReference type="Proteomes" id="UP000651977">
    <property type="component" value="Unassembled WGS sequence"/>
</dbReference>
<protein>
    <recommendedName>
        <fullName evidence="3">Lipoprotein</fullName>
    </recommendedName>
</protein>
<organism evidence="1 2">
    <name type="scientific">Agarivorans gilvus</name>
    <dbReference type="NCBI Taxonomy" id="680279"/>
    <lineage>
        <taxon>Bacteria</taxon>
        <taxon>Pseudomonadati</taxon>
        <taxon>Pseudomonadota</taxon>
        <taxon>Gammaproteobacteria</taxon>
        <taxon>Alteromonadales</taxon>
        <taxon>Alteromonadaceae</taxon>
        <taxon>Agarivorans</taxon>
    </lineage>
</organism>
<keyword evidence="2" id="KW-1185">Reference proteome</keyword>
<evidence type="ECO:0000313" key="2">
    <source>
        <dbReference type="Proteomes" id="UP000651977"/>
    </source>
</evidence>
<gene>
    <name evidence="1" type="ORF">GCM10007414_13800</name>
</gene>